<protein>
    <submittedName>
        <fullName evidence="1">Uncharacterized protein</fullName>
    </submittedName>
</protein>
<dbReference type="Proteomes" id="UP000177626">
    <property type="component" value="Unassembled WGS sequence"/>
</dbReference>
<dbReference type="AlphaFoldDB" id="A0A1G2C079"/>
<accession>A0A1G2C079</accession>
<dbReference type="EMBL" id="MHKQ01000003">
    <property type="protein sequence ID" value="OGY94808.1"/>
    <property type="molecule type" value="Genomic_DNA"/>
</dbReference>
<organism evidence="1 2">
    <name type="scientific">Candidatus Komeilibacteria bacterium RIFOXYC1_FULL_37_11</name>
    <dbReference type="NCBI Taxonomy" id="1798555"/>
    <lineage>
        <taxon>Bacteria</taxon>
        <taxon>Candidatus Komeiliibacteriota</taxon>
    </lineage>
</organism>
<proteinExistence type="predicted"/>
<gene>
    <name evidence="1" type="ORF">A2406_03180</name>
</gene>
<comment type="caution">
    <text evidence="1">The sequence shown here is derived from an EMBL/GenBank/DDBJ whole genome shotgun (WGS) entry which is preliminary data.</text>
</comment>
<evidence type="ECO:0000313" key="2">
    <source>
        <dbReference type="Proteomes" id="UP000177626"/>
    </source>
</evidence>
<reference evidence="1 2" key="1">
    <citation type="journal article" date="2016" name="Nat. Commun.">
        <title>Thousands of microbial genomes shed light on interconnected biogeochemical processes in an aquifer system.</title>
        <authorList>
            <person name="Anantharaman K."/>
            <person name="Brown C.T."/>
            <person name="Hug L.A."/>
            <person name="Sharon I."/>
            <person name="Castelle C.J."/>
            <person name="Probst A.J."/>
            <person name="Thomas B.C."/>
            <person name="Singh A."/>
            <person name="Wilkins M.J."/>
            <person name="Karaoz U."/>
            <person name="Brodie E.L."/>
            <person name="Williams K.H."/>
            <person name="Hubbard S.S."/>
            <person name="Banfield J.F."/>
        </authorList>
    </citation>
    <scope>NUCLEOTIDE SEQUENCE [LARGE SCALE GENOMIC DNA]</scope>
</reference>
<name>A0A1G2C079_9BACT</name>
<evidence type="ECO:0000313" key="1">
    <source>
        <dbReference type="EMBL" id="OGY94808.1"/>
    </source>
</evidence>
<sequence>MSSRKQVTTTQITAKQAARHGLPALFKDGHVHEVTYHTGRTIAVCKFVDTDRGAAVIRDGRGKRRTVPFSLIKTMRVAGHLAKEIQG</sequence>